<feature type="transmembrane region" description="Helical" evidence="1">
    <location>
        <begin position="28"/>
        <end position="47"/>
    </location>
</feature>
<keyword evidence="1" id="KW-0472">Membrane</keyword>
<keyword evidence="1" id="KW-0812">Transmembrane</keyword>
<sequence length="52" mass="5506">MARIVAPLFALTATPALAHPGFHPNPHGVEFGWIAAAVIGGVAAYLLQWVRK</sequence>
<proteinExistence type="predicted"/>
<evidence type="ECO:0000256" key="1">
    <source>
        <dbReference type="SAM" id="Phobius"/>
    </source>
</evidence>
<keyword evidence="4" id="KW-1185">Reference proteome</keyword>
<dbReference type="EMBL" id="JACLQD010000004">
    <property type="protein sequence ID" value="MBC2836592.1"/>
    <property type="molecule type" value="Genomic_DNA"/>
</dbReference>
<evidence type="ECO:0000313" key="4">
    <source>
        <dbReference type="Proteomes" id="UP000555411"/>
    </source>
</evidence>
<keyword evidence="2" id="KW-0732">Signal</keyword>
<comment type="caution">
    <text evidence="3">The sequence shown here is derived from an EMBL/GenBank/DDBJ whole genome shotgun (WGS) entry which is preliminary data.</text>
</comment>
<feature type="chain" id="PRO_5032286477" evidence="2">
    <location>
        <begin position="19"/>
        <end position="52"/>
    </location>
</feature>
<feature type="signal peptide" evidence="2">
    <location>
        <begin position="1"/>
        <end position="18"/>
    </location>
</feature>
<accession>A0A842I966</accession>
<dbReference type="RefSeq" id="WP_185798217.1">
    <property type="nucleotide sequence ID" value="NZ_JACLQD010000004.1"/>
</dbReference>
<organism evidence="3 4">
    <name type="scientific">Paragemmobacter straminiformis</name>
    <dbReference type="NCBI Taxonomy" id="2045119"/>
    <lineage>
        <taxon>Bacteria</taxon>
        <taxon>Pseudomonadati</taxon>
        <taxon>Pseudomonadota</taxon>
        <taxon>Alphaproteobacteria</taxon>
        <taxon>Rhodobacterales</taxon>
        <taxon>Paracoccaceae</taxon>
        <taxon>Paragemmobacter</taxon>
    </lineage>
</organism>
<gene>
    <name evidence="3" type="ORF">H7F16_13815</name>
</gene>
<evidence type="ECO:0000313" key="3">
    <source>
        <dbReference type="EMBL" id="MBC2836592.1"/>
    </source>
</evidence>
<dbReference type="Proteomes" id="UP000555411">
    <property type="component" value="Unassembled WGS sequence"/>
</dbReference>
<name>A0A842I966_9RHOB</name>
<reference evidence="3 4" key="1">
    <citation type="journal article" date="2017" name="Int. J. Syst. Evol. Microbiol.">
        <title>Gemmobacter straminiformis sp. nov., isolated from an artificial fountain.</title>
        <authorList>
            <person name="Kang J.Y."/>
            <person name="Kim M.J."/>
            <person name="Chun J."/>
            <person name="Son K.P."/>
            <person name="Jahng K.Y."/>
        </authorList>
    </citation>
    <scope>NUCLEOTIDE SEQUENCE [LARGE SCALE GENOMIC DNA]</scope>
    <source>
        <strain evidence="3 4">CAM-8</strain>
    </source>
</reference>
<keyword evidence="1" id="KW-1133">Transmembrane helix</keyword>
<evidence type="ECO:0000256" key="2">
    <source>
        <dbReference type="SAM" id="SignalP"/>
    </source>
</evidence>
<protein>
    <submittedName>
        <fullName evidence="3">Peptidase M23</fullName>
    </submittedName>
</protein>
<dbReference type="AlphaFoldDB" id="A0A842I966"/>